<proteinExistence type="predicted"/>
<protein>
    <submittedName>
        <fullName evidence="1">Uncharacterized protein</fullName>
    </submittedName>
</protein>
<gene>
    <name evidence="1" type="ORF">LCGC14_1064560</name>
</gene>
<dbReference type="EMBL" id="LAZR01004541">
    <property type="protein sequence ID" value="KKN07683.1"/>
    <property type="molecule type" value="Genomic_DNA"/>
</dbReference>
<sequence>MTTKTNLKVCHDCGAEEGQLHEFGCDMETCPFCGNQLISCECCYNILKIDASEGSWAYSHGLTESQDKQWECILEGKGRIPYVRVPFLCAMCGEVYPEMFNVPDEEWGKYIIPELQSEVLCWKCYDNMITLFPTGWKKNGTGG</sequence>
<accession>A0A0F9QR16</accession>
<dbReference type="AlphaFoldDB" id="A0A0F9QR16"/>
<organism evidence="1">
    <name type="scientific">marine sediment metagenome</name>
    <dbReference type="NCBI Taxonomy" id="412755"/>
    <lineage>
        <taxon>unclassified sequences</taxon>
        <taxon>metagenomes</taxon>
        <taxon>ecological metagenomes</taxon>
    </lineage>
</organism>
<reference evidence="1" key="1">
    <citation type="journal article" date="2015" name="Nature">
        <title>Complex archaea that bridge the gap between prokaryotes and eukaryotes.</title>
        <authorList>
            <person name="Spang A."/>
            <person name="Saw J.H."/>
            <person name="Jorgensen S.L."/>
            <person name="Zaremba-Niedzwiedzka K."/>
            <person name="Martijn J."/>
            <person name="Lind A.E."/>
            <person name="van Eijk R."/>
            <person name="Schleper C."/>
            <person name="Guy L."/>
            <person name="Ettema T.J."/>
        </authorList>
    </citation>
    <scope>NUCLEOTIDE SEQUENCE</scope>
</reference>
<comment type="caution">
    <text evidence="1">The sequence shown here is derived from an EMBL/GenBank/DDBJ whole genome shotgun (WGS) entry which is preliminary data.</text>
</comment>
<name>A0A0F9QR16_9ZZZZ</name>
<evidence type="ECO:0000313" key="1">
    <source>
        <dbReference type="EMBL" id="KKN07683.1"/>
    </source>
</evidence>